<dbReference type="Proteomes" id="UP000187209">
    <property type="component" value="Unassembled WGS sequence"/>
</dbReference>
<comment type="caution">
    <text evidence="3">The sequence shown here is derived from an EMBL/GenBank/DDBJ whole genome shotgun (WGS) entry which is preliminary data.</text>
</comment>
<proteinExistence type="predicted"/>
<feature type="region of interest" description="Disordered" evidence="2">
    <location>
        <begin position="659"/>
        <end position="681"/>
    </location>
</feature>
<dbReference type="EMBL" id="MPUH01000730">
    <property type="protein sequence ID" value="OMJ74768.1"/>
    <property type="molecule type" value="Genomic_DNA"/>
</dbReference>
<feature type="region of interest" description="Disordered" evidence="2">
    <location>
        <begin position="351"/>
        <end position="425"/>
    </location>
</feature>
<keyword evidence="1" id="KW-0175">Coiled coil</keyword>
<feature type="region of interest" description="Disordered" evidence="2">
    <location>
        <begin position="1"/>
        <end position="20"/>
    </location>
</feature>
<dbReference type="AlphaFoldDB" id="A0A1R2BDB7"/>
<feature type="coiled-coil region" evidence="1">
    <location>
        <begin position="220"/>
        <end position="286"/>
    </location>
</feature>
<feature type="compositionally biased region" description="Basic and acidic residues" evidence="2">
    <location>
        <begin position="733"/>
        <end position="744"/>
    </location>
</feature>
<evidence type="ECO:0000313" key="3">
    <source>
        <dbReference type="EMBL" id="OMJ74768.1"/>
    </source>
</evidence>
<evidence type="ECO:0000256" key="2">
    <source>
        <dbReference type="SAM" id="MobiDB-lite"/>
    </source>
</evidence>
<feature type="compositionally biased region" description="Basic and acidic residues" evidence="2">
    <location>
        <begin position="359"/>
        <end position="379"/>
    </location>
</feature>
<sequence>MVEEIHKRKSPEEFYGSMGKTEEKIQNLIKRDQSLSKLKLKLEPTRDISHLRDKLSKAMKKPPLQLPTNLIHLKSLMQTSNSKGIQIALSTSGVSPLTCIHKECIERIATQNSSRKLLSKSSSRKLASLNSSPVVDKIPTLEREFLGSPTGMQEIESLYEWFNLMKCQCEDEESTEVVYTMCARELLRQVSVNSALRGKLLEEILEVQPSVFSKKHEKLSAEFKAFREEQENKIRQLEENIDDEKLKKYIDCENLRKEIKKKDQIIEKLEETLANYKKKLMEIKRKFFENEEVWKNRLIVYINEVKHLKRSSIVNTNQILDADLMRLKNKLTLYDDNNLKLVIESLSHISDSSDESINDSEKKQDEVQTIEDDHNKETSESPSKSASKSITKCNSKSSSKNLSKNYSKCSSKNTPEIELDGTDLEKNNPEKLMILEETGENAENKVQIQNNLIDEKEKLGEFEGKSAEIIDDNELILAPQKSIELDGPIKVEHSSDKIKEPYLDNIEIAVFNEDLEIEAEQHSPSYKFIKQSEDGLFNTERICEAPSILEESREQAKNISLDSDIPKIVTVQLCQETQTDDLLFEKYLEKLKSVEELIEKAKPEDVERIYQALKVSLDNDLSITQQSIIKQNRKVSFRKSQKELKRSFSVKANQVSEVNIKPNSAIPDSSPRNTEKTNDEVKEQVSALINSVNYMNTTITHKKQELTNLDREITEKSKILKVLTKKKVKKIIKEDKPPENDKKQSSIKANKFFGDDRRPSDKFLNEERRPSDKFLNEERRTSEPQNTDKLSVSSPKGQSKVLEFTLNETEPSPWDEGYEVGYGDGKIQGFIKAIEKIKGTEETNEIDSEDYEAIDFRPIRKKSERVRLVTKFMEFNFHIPTKNKPKKIHPGPIILEKFLSRSLSKIKMRSTLSRKNLNKILIIIYQNAIQKVALENSITLIEVTYDEFYSRYGLKSVCDKKFLEFVASAISNIEYKRCIMYIRLMRCGEIVSSYSYSKYSLLLYLSCFQFTTTSKLGISFQSDEDDKIVIPTIRMIECIKEKLDFLSDKSIASGILFKVEQKSFPDPKKINAGGLVEFESSLEIVLDSYEKYISNIWRGISLCLRSMGQHNKHTVLSIDFNIIFRALSKLTKDGPKEVSVEDMYIHCIKFNICNEQDVIKITPNFTKDELFETVTRYKEKIVDVIEDIKNQDSKILTYDSILWRLRLEIIEENMENDLFLANLAWKLYEVELKRILGDDLAKIKDSS</sequence>
<feature type="compositionally biased region" description="Basic and acidic residues" evidence="2">
    <location>
        <begin position="1"/>
        <end position="12"/>
    </location>
</feature>
<name>A0A1R2BDB7_9CILI</name>
<dbReference type="PANTHER" id="PTHR34894">
    <property type="entry name" value="SAM-DEPENDENT METHYLTRANSFERASE RSMI, CONSERVED SITE"/>
    <property type="match status" value="1"/>
</dbReference>
<feature type="compositionally biased region" description="Basic and acidic residues" evidence="2">
    <location>
        <begin position="753"/>
        <end position="782"/>
    </location>
</feature>
<evidence type="ECO:0000256" key="1">
    <source>
        <dbReference type="SAM" id="Coils"/>
    </source>
</evidence>
<feature type="region of interest" description="Disordered" evidence="2">
    <location>
        <begin position="733"/>
        <end position="798"/>
    </location>
</feature>
<reference evidence="3 4" key="1">
    <citation type="submission" date="2016-11" db="EMBL/GenBank/DDBJ databases">
        <title>The macronuclear genome of Stentor coeruleus: a giant cell with tiny introns.</title>
        <authorList>
            <person name="Slabodnick M."/>
            <person name="Ruby J.G."/>
            <person name="Reiff S.B."/>
            <person name="Swart E.C."/>
            <person name="Gosai S."/>
            <person name="Prabakaran S."/>
            <person name="Witkowska E."/>
            <person name="Larue G.E."/>
            <person name="Fisher S."/>
            <person name="Freeman R.M."/>
            <person name="Gunawardena J."/>
            <person name="Chu W."/>
            <person name="Stover N.A."/>
            <person name="Gregory B.D."/>
            <person name="Nowacki M."/>
            <person name="Derisi J."/>
            <person name="Roy S.W."/>
            <person name="Marshall W.F."/>
            <person name="Sood P."/>
        </authorList>
    </citation>
    <scope>NUCLEOTIDE SEQUENCE [LARGE SCALE GENOMIC DNA]</scope>
    <source>
        <strain evidence="3">WM001</strain>
    </source>
</reference>
<dbReference type="PANTHER" id="PTHR34894:SF5">
    <property type="entry name" value="EF-HAND DOMAIN-CONTAINING PROTEIN"/>
    <property type="match status" value="1"/>
</dbReference>
<evidence type="ECO:0000313" key="4">
    <source>
        <dbReference type="Proteomes" id="UP000187209"/>
    </source>
</evidence>
<keyword evidence="4" id="KW-1185">Reference proteome</keyword>
<protein>
    <submittedName>
        <fullName evidence="3">Uncharacterized protein</fullName>
    </submittedName>
</protein>
<organism evidence="3 4">
    <name type="scientific">Stentor coeruleus</name>
    <dbReference type="NCBI Taxonomy" id="5963"/>
    <lineage>
        <taxon>Eukaryota</taxon>
        <taxon>Sar</taxon>
        <taxon>Alveolata</taxon>
        <taxon>Ciliophora</taxon>
        <taxon>Postciliodesmatophora</taxon>
        <taxon>Heterotrichea</taxon>
        <taxon>Heterotrichida</taxon>
        <taxon>Stentoridae</taxon>
        <taxon>Stentor</taxon>
    </lineage>
</organism>
<feature type="compositionally biased region" description="Polar residues" evidence="2">
    <location>
        <begin position="783"/>
        <end position="797"/>
    </location>
</feature>
<gene>
    <name evidence="3" type="ORF">SteCoe_26247</name>
</gene>
<accession>A0A1R2BDB7</accession>
<dbReference type="OrthoDB" id="326811at2759"/>
<feature type="compositionally biased region" description="Low complexity" evidence="2">
    <location>
        <begin position="380"/>
        <end position="413"/>
    </location>
</feature>